<keyword evidence="2 6" id="KW-0812">Transmembrane</keyword>
<dbReference type="Proteomes" id="UP000037939">
    <property type="component" value="Unassembled WGS sequence"/>
</dbReference>
<dbReference type="InterPro" id="IPR019109">
    <property type="entry name" value="MamF_MmsF"/>
</dbReference>
<keyword evidence="8" id="KW-1185">Reference proteome</keyword>
<dbReference type="RefSeq" id="WP_083458780.1">
    <property type="nucleotide sequence ID" value="NZ_LAQT01000003.1"/>
</dbReference>
<protein>
    <recommendedName>
        <fullName evidence="9">DUF4870 domain-containing protein</fullName>
    </recommendedName>
</protein>
<sequence>MSLFTLNPKPAAEDSDGKLPPPSQLEKGFAVIAHLSGLCWLPMVPIQVLALVIPFVILQFARVHSEFVEQHAAQAANFQLLMACFYIVALLLTAATHSPIPLWWVGIGSSLFALWEGAKAINGWPSRYPVSIRLFK</sequence>
<evidence type="ECO:0000256" key="5">
    <source>
        <dbReference type="SAM" id="MobiDB-lite"/>
    </source>
</evidence>
<comment type="subcellular location">
    <subcellularLocation>
        <location evidence="1">Membrane</location>
        <topology evidence="1">Multi-pass membrane protein</topology>
    </subcellularLocation>
</comment>
<organism evidence="7 8">
    <name type="scientific">Amantichitinum ursilacus</name>
    <dbReference type="NCBI Taxonomy" id="857265"/>
    <lineage>
        <taxon>Bacteria</taxon>
        <taxon>Pseudomonadati</taxon>
        <taxon>Pseudomonadota</taxon>
        <taxon>Betaproteobacteria</taxon>
        <taxon>Neisseriales</taxon>
        <taxon>Chitinibacteraceae</taxon>
        <taxon>Amantichitinum</taxon>
    </lineage>
</organism>
<evidence type="ECO:0008006" key="9">
    <source>
        <dbReference type="Google" id="ProtNLM"/>
    </source>
</evidence>
<feature type="transmembrane region" description="Helical" evidence="6">
    <location>
        <begin position="44"/>
        <end position="63"/>
    </location>
</feature>
<reference evidence="7 8" key="1">
    <citation type="submission" date="2015-07" db="EMBL/GenBank/DDBJ databases">
        <title>Draft genome sequence of the Amantichitinum ursilacus IGB-41, a new chitin-degrading bacterium.</title>
        <authorList>
            <person name="Kirstahler P."/>
            <person name="Guenther M."/>
            <person name="Grumaz C."/>
            <person name="Rupp S."/>
            <person name="Zibek S."/>
            <person name="Sohn K."/>
        </authorList>
    </citation>
    <scope>NUCLEOTIDE SEQUENCE [LARGE SCALE GENOMIC DNA]</scope>
    <source>
        <strain evidence="7 8">IGB-41</strain>
    </source>
</reference>
<feature type="region of interest" description="Disordered" evidence="5">
    <location>
        <begin position="1"/>
        <end position="21"/>
    </location>
</feature>
<evidence type="ECO:0000256" key="1">
    <source>
        <dbReference type="ARBA" id="ARBA00004141"/>
    </source>
</evidence>
<dbReference type="STRING" id="857265.WG78_05070"/>
<keyword evidence="4 6" id="KW-0472">Membrane</keyword>
<dbReference type="AlphaFoldDB" id="A0A0N0GQ08"/>
<name>A0A0N0GQ08_9NEIS</name>
<dbReference type="EMBL" id="LAQT01000003">
    <property type="protein sequence ID" value="KPC53993.1"/>
    <property type="molecule type" value="Genomic_DNA"/>
</dbReference>
<evidence type="ECO:0000256" key="6">
    <source>
        <dbReference type="SAM" id="Phobius"/>
    </source>
</evidence>
<evidence type="ECO:0000256" key="2">
    <source>
        <dbReference type="ARBA" id="ARBA00022692"/>
    </source>
</evidence>
<comment type="caution">
    <text evidence="7">The sequence shown here is derived from an EMBL/GenBank/DDBJ whole genome shotgun (WGS) entry which is preliminary data.</text>
</comment>
<proteinExistence type="predicted"/>
<dbReference type="OrthoDB" id="9808930at2"/>
<evidence type="ECO:0000256" key="4">
    <source>
        <dbReference type="ARBA" id="ARBA00023136"/>
    </source>
</evidence>
<accession>A0A0N0GQ08</accession>
<dbReference type="Pfam" id="PF09685">
    <property type="entry name" value="MamF_MmsF"/>
    <property type="match status" value="1"/>
</dbReference>
<evidence type="ECO:0000256" key="3">
    <source>
        <dbReference type="ARBA" id="ARBA00022989"/>
    </source>
</evidence>
<evidence type="ECO:0000313" key="8">
    <source>
        <dbReference type="Proteomes" id="UP000037939"/>
    </source>
</evidence>
<gene>
    <name evidence="7" type="ORF">WG78_05070</name>
</gene>
<keyword evidence="3 6" id="KW-1133">Transmembrane helix</keyword>
<evidence type="ECO:0000313" key="7">
    <source>
        <dbReference type="EMBL" id="KPC53993.1"/>
    </source>
</evidence>